<proteinExistence type="inferred from homology"/>
<evidence type="ECO:0000256" key="2">
    <source>
        <dbReference type="ARBA" id="ARBA00007171"/>
    </source>
</evidence>
<dbReference type="SMART" id="SM00740">
    <property type="entry name" value="PASTA"/>
    <property type="match status" value="2"/>
</dbReference>
<dbReference type="GO" id="GO:0009002">
    <property type="term" value="F:serine-type D-Ala-D-Ala carboxypeptidase activity"/>
    <property type="evidence" value="ECO:0007669"/>
    <property type="project" value="UniProtKB-EC"/>
</dbReference>
<evidence type="ECO:0000313" key="7">
    <source>
        <dbReference type="EMBL" id="MYL63691.1"/>
    </source>
</evidence>
<accession>A0A845EYQ1</accession>
<name>A0A845EYQ1_9BACL</name>
<evidence type="ECO:0000256" key="5">
    <source>
        <dbReference type="SAM" id="Phobius"/>
    </source>
</evidence>
<dbReference type="EMBL" id="WMEY01000003">
    <property type="protein sequence ID" value="MYL63691.1"/>
    <property type="molecule type" value="Genomic_DNA"/>
</dbReference>
<reference evidence="7 8" key="1">
    <citation type="submission" date="2019-11" db="EMBL/GenBank/DDBJ databases">
        <title>Genome sequences of 17 halophilic strains isolated from different environments.</title>
        <authorList>
            <person name="Furrow R.E."/>
        </authorList>
    </citation>
    <scope>NUCLEOTIDE SEQUENCE [LARGE SCALE GENOMIC DNA]</scope>
    <source>
        <strain evidence="7 8">22506_14_FS</strain>
    </source>
</reference>
<comment type="subcellular location">
    <subcellularLocation>
        <location evidence="1">Membrane</location>
    </subcellularLocation>
</comment>
<dbReference type="GO" id="GO:0009252">
    <property type="term" value="P:peptidoglycan biosynthetic process"/>
    <property type="evidence" value="ECO:0007669"/>
    <property type="project" value="UniProtKB-UniPathway"/>
</dbReference>
<dbReference type="Proteomes" id="UP000447833">
    <property type="component" value="Unassembled WGS sequence"/>
</dbReference>
<dbReference type="AlphaFoldDB" id="A0A845EYQ1"/>
<dbReference type="Gene3D" id="3.40.710.10">
    <property type="entry name" value="DD-peptidase/beta-lactamase superfamily"/>
    <property type="match status" value="1"/>
</dbReference>
<dbReference type="InterPro" id="IPR012338">
    <property type="entry name" value="Beta-lactam/transpept-like"/>
</dbReference>
<dbReference type="GO" id="GO:0005886">
    <property type="term" value="C:plasma membrane"/>
    <property type="evidence" value="ECO:0007669"/>
    <property type="project" value="TreeGrafter"/>
</dbReference>
<dbReference type="Gene3D" id="3.90.1310.10">
    <property type="entry name" value="Penicillin-binding protein 2a (Domain 2)"/>
    <property type="match status" value="1"/>
</dbReference>
<dbReference type="CDD" id="cd06575">
    <property type="entry name" value="PASTA_Pbp2x-like_2"/>
    <property type="match status" value="1"/>
</dbReference>
<dbReference type="SUPFAM" id="SSF56601">
    <property type="entry name" value="beta-lactamase/transpeptidase-like"/>
    <property type="match status" value="1"/>
</dbReference>
<protein>
    <submittedName>
        <fullName evidence="7">PASTA domain-containing protein</fullName>
    </submittedName>
</protein>
<dbReference type="Pfam" id="PF03717">
    <property type="entry name" value="PBP_dimer"/>
    <property type="match status" value="1"/>
</dbReference>
<dbReference type="SUPFAM" id="SSF54184">
    <property type="entry name" value="Penicillin-binding protein 2x (pbp-2x), c-terminal domain"/>
    <property type="match status" value="2"/>
</dbReference>
<dbReference type="Gene3D" id="2.20.70.70">
    <property type="match status" value="1"/>
</dbReference>
<feature type="transmembrane region" description="Helical" evidence="5">
    <location>
        <begin position="12"/>
        <end position="34"/>
    </location>
</feature>
<dbReference type="PANTHER" id="PTHR30627">
    <property type="entry name" value="PEPTIDOGLYCAN D,D-TRANSPEPTIDASE"/>
    <property type="match status" value="1"/>
</dbReference>
<organism evidence="7 8">
    <name type="scientific">Guptibacillus hwajinpoensis</name>
    <dbReference type="NCBI Taxonomy" id="208199"/>
    <lineage>
        <taxon>Bacteria</taxon>
        <taxon>Bacillati</taxon>
        <taxon>Bacillota</taxon>
        <taxon>Bacilli</taxon>
        <taxon>Bacillales</taxon>
        <taxon>Guptibacillaceae</taxon>
        <taxon>Guptibacillus</taxon>
    </lineage>
</organism>
<dbReference type="GO" id="GO:0071555">
    <property type="term" value="P:cell wall organization"/>
    <property type="evidence" value="ECO:0007669"/>
    <property type="project" value="TreeGrafter"/>
</dbReference>
<sequence length="734" mass="80614">MKESNKNSHINVGAAILMLLFVLLFFAFIGRFFYIEWTQAVSGSDGEKVDLMELGKDKWTRSKILEADRGTIYDRTGENALATDIPSFTLRAILDENYEDHVKDVSKTAAALAPILEMEQSDVTEILSREELFQVEFGASGKNLSLTQKEEIEKLDLPGVGFIPTKTRLYPNEEFASHLLGFTNENEKGVQEGLLGLEKELNKYLVPQEGKETYQSDREGFKLPYGNENITPSKSGNDVYLTIDQKIQVLMENALNEAQEKYNPERMTAIVADPDTGKILAMGNRPTFDPNLRDVSNYTNMALTAFEPGSTMKVFTAAAAIEEGVYNGDELFQSGQYSVPGGRVSDHNGGEGWGMISFDEGIRQSSNVAASILVKEKLGYDKYEDYLTKFGLDAKTGIDLPGEASSRITYSGELERITTGFGQGSTITPIQQVQAITAIANGGKMMQPYVIEKIVDPESNEVKLNHEPKVAGEPISKETATQTRDLLRTVVTDGTGTPYNIEGYEIAGKTGTAQISEGSKGYMSGYGNNIFSFIGMAPADDPELIVYVAVDRPELEYPELGSDPVSLIFNTVMKNSLQYLNIDPIEKEDNTSEEAEETESGQLLKDVTGMSVKEAKKQLEDKGLSVISLGEGEVVGQSPRPSTKILNGERIILQTEGNATMPDITGWSLADVMKLVELVELKPNVMGSGYVVKQGIETGSTLKKDDYLVAELKTPSSETEEEEEPEEEPEPITD</sequence>
<dbReference type="PANTHER" id="PTHR30627:SF26">
    <property type="entry name" value="PENICILLIN-BINDING PROTEIN 2B"/>
    <property type="match status" value="1"/>
</dbReference>
<dbReference type="Gene3D" id="3.30.10.20">
    <property type="match status" value="1"/>
</dbReference>
<evidence type="ECO:0000313" key="8">
    <source>
        <dbReference type="Proteomes" id="UP000447833"/>
    </source>
</evidence>
<keyword evidence="5" id="KW-1133">Transmembrane helix</keyword>
<dbReference type="GO" id="GO:0008658">
    <property type="term" value="F:penicillin binding"/>
    <property type="evidence" value="ECO:0007669"/>
    <property type="project" value="InterPro"/>
</dbReference>
<dbReference type="UniPathway" id="UPA00219"/>
<feature type="domain" description="PASTA" evidence="6">
    <location>
        <begin position="598"/>
        <end position="657"/>
    </location>
</feature>
<dbReference type="PROSITE" id="PS51178">
    <property type="entry name" value="PASTA"/>
    <property type="match status" value="2"/>
</dbReference>
<dbReference type="InterPro" id="IPR001460">
    <property type="entry name" value="PCN-bd_Tpept"/>
</dbReference>
<comment type="caution">
    <text evidence="7">The sequence shown here is derived from an EMBL/GenBank/DDBJ whole genome shotgun (WGS) entry which is preliminary data.</text>
</comment>
<evidence type="ECO:0000259" key="6">
    <source>
        <dbReference type="PROSITE" id="PS51178"/>
    </source>
</evidence>
<dbReference type="InterPro" id="IPR050515">
    <property type="entry name" value="Beta-lactam/transpept"/>
</dbReference>
<dbReference type="CDD" id="cd06576">
    <property type="entry name" value="PASTA_Pbp2x-like_1"/>
    <property type="match status" value="1"/>
</dbReference>
<evidence type="ECO:0000256" key="4">
    <source>
        <dbReference type="SAM" id="MobiDB-lite"/>
    </source>
</evidence>
<keyword evidence="5" id="KW-0812">Transmembrane</keyword>
<feature type="domain" description="PASTA" evidence="6">
    <location>
        <begin position="658"/>
        <end position="714"/>
    </location>
</feature>
<dbReference type="InterPro" id="IPR036138">
    <property type="entry name" value="PBP_dimer_sf"/>
</dbReference>
<dbReference type="Pfam" id="PF00905">
    <property type="entry name" value="Transpeptidase"/>
    <property type="match status" value="1"/>
</dbReference>
<dbReference type="InterPro" id="IPR005311">
    <property type="entry name" value="PBP_dimer"/>
</dbReference>
<keyword evidence="3 5" id="KW-0472">Membrane</keyword>
<dbReference type="RefSeq" id="WP_160919253.1">
    <property type="nucleotide sequence ID" value="NZ_WMEY01000003.1"/>
</dbReference>
<feature type="region of interest" description="Disordered" evidence="4">
    <location>
        <begin position="704"/>
        <end position="734"/>
    </location>
</feature>
<evidence type="ECO:0000256" key="3">
    <source>
        <dbReference type="ARBA" id="ARBA00023136"/>
    </source>
</evidence>
<evidence type="ECO:0000256" key="1">
    <source>
        <dbReference type="ARBA" id="ARBA00004370"/>
    </source>
</evidence>
<dbReference type="InterPro" id="IPR005543">
    <property type="entry name" value="PASTA_dom"/>
</dbReference>
<dbReference type="SUPFAM" id="SSF56519">
    <property type="entry name" value="Penicillin binding protein dimerisation domain"/>
    <property type="match status" value="1"/>
</dbReference>
<comment type="similarity">
    <text evidence="2">Belongs to the transpeptidase family.</text>
</comment>
<dbReference type="Pfam" id="PF03793">
    <property type="entry name" value="PASTA"/>
    <property type="match status" value="2"/>
</dbReference>
<dbReference type="Gene3D" id="3.30.70.2110">
    <property type="match status" value="1"/>
</dbReference>
<feature type="compositionally biased region" description="Acidic residues" evidence="4">
    <location>
        <begin position="718"/>
        <end position="734"/>
    </location>
</feature>
<gene>
    <name evidence="7" type="ORF">GLW07_10035</name>
</gene>